<feature type="signal peptide" evidence="2">
    <location>
        <begin position="1"/>
        <end position="24"/>
    </location>
</feature>
<evidence type="ECO:0000256" key="2">
    <source>
        <dbReference type="SAM" id="SignalP"/>
    </source>
</evidence>
<accession>A0A3S0WFZ1</accession>
<evidence type="ECO:0000313" key="4">
    <source>
        <dbReference type="Proteomes" id="UP000287910"/>
    </source>
</evidence>
<gene>
    <name evidence="3" type="ORF">EK386_10905</name>
</gene>
<dbReference type="Proteomes" id="UP000287910">
    <property type="component" value="Unassembled WGS sequence"/>
</dbReference>
<keyword evidence="2" id="KW-0732">Signal</keyword>
<dbReference type="AlphaFoldDB" id="A0A3S0WFZ1"/>
<sequence length="216" mass="24203">MKMNFRLLLTFVLALLVLTACNTADPQTEPASDTITADDSKIKDSVETDNPPITNEEEPTNDGNGQSITYTSNDKEHTEKTTSIDSELYTIQAIPGFSLTAEEPGRDVLFLEKDDAIFMRIEPMSVNDTTFENIVTNTEETMKAISEQYEAFDLTPYVKAGQYKNSTAYMANLGEEEVIMVVLEKDEFIYRLSIYDKTSHDLSDAMMKMGLTITAK</sequence>
<reference evidence="3 4" key="1">
    <citation type="submission" date="2018-12" db="EMBL/GenBank/DDBJ databases">
        <title>Lysinibacillus antri sp. nov., isolated from a cave soil.</title>
        <authorList>
            <person name="Narsing Rao M.P."/>
            <person name="Zhang H."/>
            <person name="Dong Z.-Y."/>
            <person name="Niu X.-K."/>
            <person name="Zhang K."/>
            <person name="Fang B.-Z."/>
            <person name="Kang Y.-Q."/>
            <person name="Xiao M."/>
            <person name="Li W.-J."/>
        </authorList>
    </citation>
    <scope>NUCLEOTIDE SEQUENCE [LARGE SCALE GENOMIC DNA]</scope>
    <source>
        <strain evidence="3 4">SYSU K30002</strain>
    </source>
</reference>
<proteinExistence type="predicted"/>
<feature type="compositionally biased region" description="Polar residues" evidence="1">
    <location>
        <begin position="61"/>
        <end position="72"/>
    </location>
</feature>
<name>A0A3S0WFZ1_9BACI</name>
<evidence type="ECO:0000313" key="3">
    <source>
        <dbReference type="EMBL" id="RUL51846.1"/>
    </source>
</evidence>
<feature type="compositionally biased region" description="Basic and acidic residues" evidence="1">
    <location>
        <begin position="73"/>
        <end position="82"/>
    </location>
</feature>
<comment type="caution">
    <text evidence="3">The sequence shown here is derived from an EMBL/GenBank/DDBJ whole genome shotgun (WGS) entry which is preliminary data.</text>
</comment>
<organism evidence="3 4">
    <name type="scientific">Lysinibacillus antri</name>
    <dbReference type="NCBI Taxonomy" id="2498145"/>
    <lineage>
        <taxon>Bacteria</taxon>
        <taxon>Bacillati</taxon>
        <taxon>Bacillota</taxon>
        <taxon>Bacilli</taxon>
        <taxon>Bacillales</taxon>
        <taxon>Bacillaceae</taxon>
        <taxon>Lysinibacillus</taxon>
    </lineage>
</organism>
<protein>
    <recommendedName>
        <fullName evidence="5">Lipoprotein</fullName>
    </recommendedName>
</protein>
<dbReference type="RefSeq" id="WP_126659202.1">
    <property type="nucleotide sequence ID" value="NZ_RYYR01000013.1"/>
</dbReference>
<feature type="chain" id="PRO_5038796205" description="Lipoprotein" evidence="2">
    <location>
        <begin position="25"/>
        <end position="216"/>
    </location>
</feature>
<dbReference type="PROSITE" id="PS51257">
    <property type="entry name" value="PROKAR_LIPOPROTEIN"/>
    <property type="match status" value="1"/>
</dbReference>
<feature type="compositionally biased region" description="Polar residues" evidence="1">
    <location>
        <begin position="25"/>
        <end position="37"/>
    </location>
</feature>
<dbReference type="EMBL" id="RYYR01000013">
    <property type="protein sequence ID" value="RUL51846.1"/>
    <property type="molecule type" value="Genomic_DNA"/>
</dbReference>
<feature type="region of interest" description="Disordered" evidence="1">
    <location>
        <begin position="25"/>
        <end position="84"/>
    </location>
</feature>
<evidence type="ECO:0000256" key="1">
    <source>
        <dbReference type="SAM" id="MobiDB-lite"/>
    </source>
</evidence>
<evidence type="ECO:0008006" key="5">
    <source>
        <dbReference type="Google" id="ProtNLM"/>
    </source>
</evidence>
<keyword evidence="4" id="KW-1185">Reference proteome</keyword>